<evidence type="ECO:0000313" key="1">
    <source>
        <dbReference type="EMBL" id="RMI45487.1"/>
    </source>
</evidence>
<reference evidence="1 2" key="1">
    <citation type="submission" date="2018-10" db="EMBL/GenBank/DDBJ databases">
        <title>Isolation from soil.</title>
        <authorList>
            <person name="Hu J."/>
        </authorList>
    </citation>
    <scope>NUCLEOTIDE SEQUENCE [LARGE SCALE GENOMIC DNA]</scope>
    <source>
        <strain evidence="1 2">NEAU-Ht49</strain>
    </source>
</reference>
<dbReference type="RefSeq" id="WP_158628170.1">
    <property type="nucleotide sequence ID" value="NZ_JBHSKC010000022.1"/>
</dbReference>
<accession>A0A3M2M783</accession>
<evidence type="ECO:0000313" key="2">
    <source>
        <dbReference type="Proteomes" id="UP000282674"/>
    </source>
</evidence>
<gene>
    <name evidence="1" type="ORF">EBO15_09770</name>
</gene>
<proteinExistence type="predicted"/>
<keyword evidence="2" id="KW-1185">Reference proteome</keyword>
<dbReference type="EMBL" id="RFFG01000013">
    <property type="protein sequence ID" value="RMI45487.1"/>
    <property type="molecule type" value="Genomic_DNA"/>
</dbReference>
<name>A0A3M2M783_9ACTN</name>
<protein>
    <submittedName>
        <fullName evidence="1">Uncharacterized protein</fullName>
    </submittedName>
</protein>
<comment type="caution">
    <text evidence="1">The sequence shown here is derived from an EMBL/GenBank/DDBJ whole genome shotgun (WGS) entry which is preliminary data.</text>
</comment>
<dbReference type="AlphaFoldDB" id="A0A3M2M783"/>
<organism evidence="1 2">
    <name type="scientific">Actinomadura harenae</name>
    <dbReference type="NCBI Taxonomy" id="2483351"/>
    <lineage>
        <taxon>Bacteria</taxon>
        <taxon>Bacillati</taxon>
        <taxon>Actinomycetota</taxon>
        <taxon>Actinomycetes</taxon>
        <taxon>Streptosporangiales</taxon>
        <taxon>Thermomonosporaceae</taxon>
        <taxon>Actinomadura</taxon>
    </lineage>
</organism>
<sequence length="103" mass="11705">MTDFSQRIPAGVHGRVLDTSALIDLATDVTCTAPQRRPHELQVSRLLLRAIYANEERLANTEERLPDRVESHSSKMEDLILSLRVQQELIRLLVILPRLLPLA</sequence>
<dbReference type="Proteomes" id="UP000282674">
    <property type="component" value="Unassembled WGS sequence"/>
</dbReference>